<dbReference type="EMBL" id="CAEZTG010000006">
    <property type="protein sequence ID" value="CAB4554580.1"/>
    <property type="molecule type" value="Genomic_DNA"/>
</dbReference>
<organism evidence="2">
    <name type="scientific">freshwater metagenome</name>
    <dbReference type="NCBI Taxonomy" id="449393"/>
    <lineage>
        <taxon>unclassified sequences</taxon>
        <taxon>metagenomes</taxon>
        <taxon>ecological metagenomes</taxon>
    </lineage>
</organism>
<protein>
    <submittedName>
        <fullName evidence="2">Unannotated protein</fullName>
    </submittedName>
</protein>
<proteinExistence type="predicted"/>
<feature type="region of interest" description="Disordered" evidence="1">
    <location>
        <begin position="145"/>
        <end position="166"/>
    </location>
</feature>
<name>A0A6J6CSS0_9ZZZZ</name>
<dbReference type="AlphaFoldDB" id="A0A6J6CSS0"/>
<gene>
    <name evidence="2" type="ORF">UFOPK1603_00119</name>
</gene>
<evidence type="ECO:0000313" key="2">
    <source>
        <dbReference type="EMBL" id="CAB4554580.1"/>
    </source>
</evidence>
<accession>A0A6J6CSS0</accession>
<sequence length="166" mass="16463">MSRFTRLLAVMAVVLGVSLVAANPASALTSVTISTPTPGAVTFTYSGNTDTGNTFVTYFASNFGGGCPNAQPVGGWTFMLGPNTPQAALGSSPATVRAGDQGMGVSAAVTITTGTYEYCTYVIASGQASVSGTGTVQFTAAPVTPTTTTTTTTAPAADPVTPAFTG</sequence>
<reference evidence="2" key="1">
    <citation type="submission" date="2020-05" db="EMBL/GenBank/DDBJ databases">
        <authorList>
            <person name="Chiriac C."/>
            <person name="Salcher M."/>
            <person name="Ghai R."/>
            <person name="Kavagutti S V."/>
        </authorList>
    </citation>
    <scope>NUCLEOTIDE SEQUENCE</scope>
</reference>
<evidence type="ECO:0000256" key="1">
    <source>
        <dbReference type="SAM" id="MobiDB-lite"/>
    </source>
</evidence>